<evidence type="ECO:0000256" key="1">
    <source>
        <dbReference type="SAM" id="Phobius"/>
    </source>
</evidence>
<accession>A0A3M7S7R6</accession>
<keyword evidence="1" id="KW-0472">Membrane</keyword>
<reference evidence="2 3" key="1">
    <citation type="journal article" date="2018" name="Sci. Rep.">
        <title>Genomic signatures of local adaptation to the degree of environmental predictability in rotifers.</title>
        <authorList>
            <person name="Franch-Gras L."/>
            <person name="Hahn C."/>
            <person name="Garcia-Roger E.M."/>
            <person name="Carmona M.J."/>
            <person name="Serra M."/>
            <person name="Gomez A."/>
        </authorList>
    </citation>
    <scope>NUCLEOTIDE SEQUENCE [LARGE SCALE GENOMIC DNA]</scope>
    <source>
        <strain evidence="2">HYR1</strain>
    </source>
</reference>
<keyword evidence="1" id="KW-1133">Transmembrane helix</keyword>
<protein>
    <recommendedName>
        <fullName evidence="4">Transmembrane protein</fullName>
    </recommendedName>
</protein>
<dbReference type="EMBL" id="REGN01001893">
    <property type="protein sequence ID" value="RNA31826.1"/>
    <property type="molecule type" value="Genomic_DNA"/>
</dbReference>
<evidence type="ECO:0008006" key="4">
    <source>
        <dbReference type="Google" id="ProtNLM"/>
    </source>
</evidence>
<proteinExistence type="predicted"/>
<name>A0A3M7S7R6_BRAPC</name>
<dbReference type="Proteomes" id="UP000276133">
    <property type="component" value="Unassembled WGS sequence"/>
</dbReference>
<evidence type="ECO:0000313" key="3">
    <source>
        <dbReference type="Proteomes" id="UP000276133"/>
    </source>
</evidence>
<keyword evidence="1" id="KW-0812">Transmembrane</keyword>
<sequence length="108" mass="13156">MDHPFKIYVIKSQNLLIFYFSLFIYFCMPYLSHDKENCKLWFCEVQYKRTEQSFKINSLVTIENKIMTKMFRLQNCSQNVRINYLNSVSISCRSDLDQIPLRVRFELF</sequence>
<comment type="caution">
    <text evidence="2">The sequence shown here is derived from an EMBL/GenBank/DDBJ whole genome shotgun (WGS) entry which is preliminary data.</text>
</comment>
<dbReference type="AlphaFoldDB" id="A0A3M7S7R6"/>
<evidence type="ECO:0000313" key="2">
    <source>
        <dbReference type="EMBL" id="RNA31826.1"/>
    </source>
</evidence>
<keyword evidence="3" id="KW-1185">Reference proteome</keyword>
<organism evidence="2 3">
    <name type="scientific">Brachionus plicatilis</name>
    <name type="common">Marine rotifer</name>
    <name type="synonym">Brachionus muelleri</name>
    <dbReference type="NCBI Taxonomy" id="10195"/>
    <lineage>
        <taxon>Eukaryota</taxon>
        <taxon>Metazoa</taxon>
        <taxon>Spiralia</taxon>
        <taxon>Gnathifera</taxon>
        <taxon>Rotifera</taxon>
        <taxon>Eurotatoria</taxon>
        <taxon>Monogononta</taxon>
        <taxon>Pseudotrocha</taxon>
        <taxon>Ploima</taxon>
        <taxon>Brachionidae</taxon>
        <taxon>Brachionus</taxon>
    </lineage>
</organism>
<feature type="transmembrane region" description="Helical" evidence="1">
    <location>
        <begin position="12"/>
        <end position="31"/>
    </location>
</feature>
<gene>
    <name evidence="2" type="ORF">BpHYR1_039646</name>
</gene>